<feature type="domain" description="DUF4774" evidence="2">
    <location>
        <begin position="473"/>
        <end position="525"/>
    </location>
</feature>
<dbReference type="AlphaFoldDB" id="A0A834IDV5"/>
<evidence type="ECO:0000259" key="2">
    <source>
        <dbReference type="Pfam" id="PF15999"/>
    </source>
</evidence>
<accession>A0A834IDV5</accession>
<keyword evidence="1" id="KW-0732">Signal</keyword>
<proteinExistence type="predicted"/>
<dbReference type="EMBL" id="JAACXV010005391">
    <property type="protein sequence ID" value="KAF7276828.1"/>
    <property type="molecule type" value="Genomic_DNA"/>
</dbReference>
<dbReference type="OrthoDB" id="8194084at2759"/>
<dbReference type="InterPro" id="IPR031942">
    <property type="entry name" value="DUF4774"/>
</dbReference>
<gene>
    <name evidence="3" type="ORF">GWI33_009741</name>
</gene>
<feature type="signal peptide" evidence="1">
    <location>
        <begin position="1"/>
        <end position="17"/>
    </location>
</feature>
<keyword evidence="4" id="KW-1185">Reference proteome</keyword>
<sequence>MWSSKFLLIFLVSTVVARPQSQLENKAVTTESTVEIERHEVRELFPSEILDLAPGIIRETQSQKEIENNTQEILKKIAEVNRSQGLIKKKSNPTYLHFPTGFFKSHPDPDQEELRKKLKERVFVNPILEYLKQDNPEFKEGAAPSYREPEINNVENNQIITRTMENRNIGPDDEIPGQYIKRKVTHYQSILVPNPYMIPGAIPTNIPSMTDQRNALFSQNGNMNIAELENNNNLTNENEINKERSDQSRQNLNWPGANLFPIFIRDPFLQMYYAVTNMIEYGPNAGSGGPCKLTPSKKKSTAPDSKDIVKSVPQIEVDISKKTGVGEVRSLGDDISSLIVDMDYLDVENLDVGDEDKIKMTFNVPKAAKQESREFGEDTKEGIRLWEKVSQSSKEQAKDSHTPSGKLDFSSIIHRPIHSSTVIPSTNLNNLEIYEQDEDLAESEKADDIKVTNEKNRKLFSQDNAGNGIFIHKLRVRKGGVAIAGPGGIATAGSGGTAIVGPNGIAYTHPDGLAIAGSGTKVIAVDPKIDLNEAIKHSNLNGTKHVPNTRIGKVVAVGPVIYYNKGD</sequence>
<dbReference type="Proteomes" id="UP000625711">
    <property type="component" value="Unassembled WGS sequence"/>
</dbReference>
<feature type="chain" id="PRO_5032828662" description="DUF4774 domain-containing protein" evidence="1">
    <location>
        <begin position="18"/>
        <end position="567"/>
    </location>
</feature>
<evidence type="ECO:0000313" key="3">
    <source>
        <dbReference type="EMBL" id="KAF7276828.1"/>
    </source>
</evidence>
<reference evidence="3" key="1">
    <citation type="submission" date="2020-08" db="EMBL/GenBank/DDBJ databases">
        <title>Genome sequencing and assembly of the red palm weevil Rhynchophorus ferrugineus.</title>
        <authorList>
            <person name="Dias G.B."/>
            <person name="Bergman C.M."/>
            <person name="Manee M."/>
        </authorList>
    </citation>
    <scope>NUCLEOTIDE SEQUENCE</scope>
    <source>
        <strain evidence="3">AA-2017</strain>
        <tissue evidence="3">Whole larva</tissue>
    </source>
</reference>
<name>A0A834IDV5_RHYFE</name>
<evidence type="ECO:0000256" key="1">
    <source>
        <dbReference type="SAM" id="SignalP"/>
    </source>
</evidence>
<organism evidence="3 4">
    <name type="scientific">Rhynchophorus ferrugineus</name>
    <name type="common">Red palm weevil</name>
    <name type="synonym">Curculio ferrugineus</name>
    <dbReference type="NCBI Taxonomy" id="354439"/>
    <lineage>
        <taxon>Eukaryota</taxon>
        <taxon>Metazoa</taxon>
        <taxon>Ecdysozoa</taxon>
        <taxon>Arthropoda</taxon>
        <taxon>Hexapoda</taxon>
        <taxon>Insecta</taxon>
        <taxon>Pterygota</taxon>
        <taxon>Neoptera</taxon>
        <taxon>Endopterygota</taxon>
        <taxon>Coleoptera</taxon>
        <taxon>Polyphaga</taxon>
        <taxon>Cucujiformia</taxon>
        <taxon>Curculionidae</taxon>
        <taxon>Dryophthorinae</taxon>
        <taxon>Rhynchophorus</taxon>
    </lineage>
</organism>
<dbReference type="Pfam" id="PF15999">
    <property type="entry name" value="DUF4774"/>
    <property type="match status" value="1"/>
</dbReference>
<comment type="caution">
    <text evidence="3">The sequence shown here is derived from an EMBL/GenBank/DDBJ whole genome shotgun (WGS) entry which is preliminary data.</text>
</comment>
<protein>
    <recommendedName>
        <fullName evidence="2">DUF4774 domain-containing protein</fullName>
    </recommendedName>
</protein>
<evidence type="ECO:0000313" key="4">
    <source>
        <dbReference type="Proteomes" id="UP000625711"/>
    </source>
</evidence>